<dbReference type="PROSITE" id="PS51898">
    <property type="entry name" value="TYR_RECOMBINASE"/>
    <property type="match status" value="1"/>
</dbReference>
<dbReference type="InterPro" id="IPR011010">
    <property type="entry name" value="DNA_brk_join_enz"/>
</dbReference>
<dbReference type="GO" id="GO:0015074">
    <property type="term" value="P:DNA integration"/>
    <property type="evidence" value="ECO:0007669"/>
    <property type="project" value="UniProtKB-KW"/>
</dbReference>
<comment type="similarity">
    <text evidence="1">Belongs to the 'phage' integrase family.</text>
</comment>
<dbReference type="InterPro" id="IPR013762">
    <property type="entry name" value="Integrase-like_cat_sf"/>
</dbReference>
<dbReference type="Pfam" id="PF00589">
    <property type="entry name" value="Phage_integrase"/>
    <property type="match status" value="1"/>
</dbReference>
<organism evidence="8 9">
    <name type="scientific">Thiomicrorhabdus sediminis</name>
    <dbReference type="NCBI Taxonomy" id="2580412"/>
    <lineage>
        <taxon>Bacteria</taxon>
        <taxon>Pseudomonadati</taxon>
        <taxon>Pseudomonadota</taxon>
        <taxon>Gammaproteobacteria</taxon>
        <taxon>Thiotrichales</taxon>
        <taxon>Piscirickettsiaceae</taxon>
        <taxon>Thiomicrorhabdus</taxon>
    </lineage>
</organism>
<keyword evidence="2" id="KW-0229">DNA integration</keyword>
<dbReference type="GO" id="GO:0003677">
    <property type="term" value="F:DNA binding"/>
    <property type="evidence" value="ECO:0007669"/>
    <property type="project" value="UniProtKB-UniRule"/>
</dbReference>
<dbReference type="GO" id="GO:0006310">
    <property type="term" value="P:DNA recombination"/>
    <property type="evidence" value="ECO:0007669"/>
    <property type="project" value="UniProtKB-KW"/>
</dbReference>
<dbReference type="EMBL" id="CP040602">
    <property type="protein sequence ID" value="QCU89775.1"/>
    <property type="molecule type" value="Genomic_DNA"/>
</dbReference>
<keyword evidence="9" id="KW-1185">Reference proteome</keyword>
<evidence type="ECO:0000313" key="8">
    <source>
        <dbReference type="EMBL" id="QCU89775.1"/>
    </source>
</evidence>
<evidence type="ECO:0000256" key="4">
    <source>
        <dbReference type="ARBA" id="ARBA00023172"/>
    </source>
</evidence>
<dbReference type="SUPFAM" id="SSF56349">
    <property type="entry name" value="DNA breaking-rejoining enzymes"/>
    <property type="match status" value="1"/>
</dbReference>
<dbReference type="PANTHER" id="PTHR30349">
    <property type="entry name" value="PHAGE INTEGRASE-RELATED"/>
    <property type="match status" value="1"/>
</dbReference>
<reference evidence="8 9" key="1">
    <citation type="submission" date="2019-05" db="EMBL/GenBank/DDBJ databases">
        <title>Thiomicrorhabdus sediminis sp. nov, a novel sulfur-oxidizing bacterium isolated from coastal sediment.</title>
        <authorList>
            <person name="Liu X."/>
        </authorList>
    </citation>
    <scope>NUCLEOTIDE SEQUENCE [LARGE SCALE GENOMIC DNA]</scope>
    <source>
        <strain evidence="8 9">G1</strain>
    </source>
</reference>
<gene>
    <name evidence="8" type="ORF">FE785_03545</name>
</gene>
<dbReference type="OrthoDB" id="9795573at2"/>
<dbReference type="Gene3D" id="1.10.150.130">
    <property type="match status" value="1"/>
</dbReference>
<keyword evidence="3 5" id="KW-0238">DNA-binding</keyword>
<dbReference type="InterPro" id="IPR010998">
    <property type="entry name" value="Integrase_recombinase_N"/>
</dbReference>
<dbReference type="Proteomes" id="UP000304864">
    <property type="component" value="Chromosome"/>
</dbReference>
<dbReference type="InterPro" id="IPR044068">
    <property type="entry name" value="CB"/>
</dbReference>
<dbReference type="PANTHER" id="PTHR30349:SF64">
    <property type="entry name" value="PROPHAGE INTEGRASE INTD-RELATED"/>
    <property type="match status" value="1"/>
</dbReference>
<dbReference type="KEGG" id="thig:FE785_03545"/>
<dbReference type="CDD" id="cd00796">
    <property type="entry name" value="INT_Rci_Hp1_C"/>
    <property type="match status" value="1"/>
</dbReference>
<dbReference type="Gene3D" id="1.10.443.10">
    <property type="entry name" value="Intergrase catalytic core"/>
    <property type="match status" value="1"/>
</dbReference>
<proteinExistence type="inferred from homology"/>
<evidence type="ECO:0000256" key="1">
    <source>
        <dbReference type="ARBA" id="ARBA00008857"/>
    </source>
</evidence>
<dbReference type="AlphaFoldDB" id="A0A4P9K4B9"/>
<feature type="domain" description="Core-binding (CB)" evidence="7">
    <location>
        <begin position="57"/>
        <end position="134"/>
    </location>
</feature>
<evidence type="ECO:0000259" key="7">
    <source>
        <dbReference type="PROSITE" id="PS51900"/>
    </source>
</evidence>
<evidence type="ECO:0000313" key="9">
    <source>
        <dbReference type="Proteomes" id="UP000304864"/>
    </source>
</evidence>
<dbReference type="InterPro" id="IPR050090">
    <property type="entry name" value="Tyrosine_recombinase_XerCD"/>
</dbReference>
<name>A0A4P9K4B9_9GAMM</name>
<evidence type="ECO:0000256" key="5">
    <source>
        <dbReference type="PROSITE-ProRule" id="PRU01248"/>
    </source>
</evidence>
<evidence type="ECO:0000256" key="2">
    <source>
        <dbReference type="ARBA" id="ARBA00022908"/>
    </source>
</evidence>
<dbReference type="InterPro" id="IPR002104">
    <property type="entry name" value="Integrase_catalytic"/>
</dbReference>
<keyword evidence="4" id="KW-0233">DNA recombination</keyword>
<accession>A0A4P9K4B9</accession>
<dbReference type="PROSITE" id="PS51900">
    <property type="entry name" value="CB"/>
    <property type="match status" value="1"/>
</dbReference>
<feature type="domain" description="Tyr recombinase" evidence="6">
    <location>
        <begin position="154"/>
        <end position="323"/>
    </location>
</feature>
<protein>
    <submittedName>
        <fullName evidence="8">Site-specific integrase</fullName>
    </submittedName>
</protein>
<evidence type="ECO:0000256" key="3">
    <source>
        <dbReference type="ARBA" id="ARBA00023125"/>
    </source>
</evidence>
<sequence length="341" mass="40086">MSIYLRNNIWWVEFTAPDGTRVRRSSATEDRQQALEFEAKLKHDLWRVYHLGEKPRMTWKEAVVRFMREKQNKDSTNEVSIFKYLDPYFGHLYVDEIRRMHIDDIIQQRLNEGVSNATVNRLLQKLRAVLNKAHKEWEVKCDPPYIKLLKEPKKRVRWLAEPEALRLIKALPSHIADMATLALETGLRESNITLLRWDQVDFSQRIIYVEGDDILKSELAFVVPLSDVAVDVIKRQIGKHSTRVFTYKGNPIRRANTKAFKNVCAELGLEDFRWHDLRHTWATWHVQRGTPLEVLQELGGWSDYKMVKRYAHFSHQHLKQFVNRSPTGLATISPTMAKFGQ</sequence>
<evidence type="ECO:0000259" key="6">
    <source>
        <dbReference type="PROSITE" id="PS51898"/>
    </source>
</evidence>